<dbReference type="PROSITE" id="PS00292">
    <property type="entry name" value="CYCLINS"/>
    <property type="match status" value="1"/>
</dbReference>
<dbReference type="CDD" id="cd20507">
    <property type="entry name" value="CYCLIN_CCNB1-like_rpt1"/>
    <property type="match status" value="1"/>
</dbReference>
<evidence type="ECO:0000256" key="4">
    <source>
        <dbReference type="RuleBase" id="RU000383"/>
    </source>
</evidence>
<proteinExistence type="inferred from homology"/>
<dbReference type="SMART" id="SM01332">
    <property type="entry name" value="Cyclin_C"/>
    <property type="match status" value="1"/>
</dbReference>
<dbReference type="GO" id="GO:0016538">
    <property type="term" value="F:cyclin-dependent protein serine/threonine kinase regulator activity"/>
    <property type="evidence" value="ECO:0007669"/>
    <property type="project" value="InterPro"/>
</dbReference>
<dbReference type="InterPro" id="IPR048258">
    <property type="entry name" value="Cyclins_cyclin-box"/>
</dbReference>
<name>A0A0P4W3P4_SCYOL</name>
<dbReference type="InterPro" id="IPR013763">
    <property type="entry name" value="Cyclin-like_dom"/>
</dbReference>
<dbReference type="GO" id="GO:0051301">
    <property type="term" value="P:cell division"/>
    <property type="evidence" value="ECO:0007669"/>
    <property type="project" value="UniProtKB-KW"/>
</dbReference>
<dbReference type="SMART" id="SM00385">
    <property type="entry name" value="CYCLIN"/>
    <property type="match status" value="2"/>
</dbReference>
<feature type="domain" description="Cyclin C-terminal" evidence="6">
    <location>
        <begin position="269"/>
        <end position="386"/>
    </location>
</feature>
<dbReference type="Gene3D" id="1.10.472.10">
    <property type="entry name" value="Cyclin-like"/>
    <property type="match status" value="2"/>
</dbReference>
<dbReference type="Pfam" id="PF02984">
    <property type="entry name" value="Cyclin_C"/>
    <property type="match status" value="1"/>
</dbReference>
<dbReference type="InterPro" id="IPR046965">
    <property type="entry name" value="Cyclin_A/B-like"/>
</dbReference>
<dbReference type="EMBL" id="GDRN01090250">
    <property type="protein sequence ID" value="JAI60495.1"/>
    <property type="molecule type" value="Transcribed_RNA"/>
</dbReference>
<dbReference type="SUPFAM" id="SSF47954">
    <property type="entry name" value="Cyclin-like"/>
    <property type="match status" value="2"/>
</dbReference>
<evidence type="ECO:0000259" key="6">
    <source>
        <dbReference type="SMART" id="SM01332"/>
    </source>
</evidence>
<feature type="domain" description="Cyclin-like" evidence="5">
    <location>
        <begin position="175"/>
        <end position="260"/>
    </location>
</feature>
<dbReference type="InterPro" id="IPR006671">
    <property type="entry name" value="Cyclin_N"/>
</dbReference>
<organism evidence="7">
    <name type="scientific">Scylla olivacea</name>
    <name type="common">Orange mud crab</name>
    <name type="synonym">Cancer olivacea</name>
    <dbReference type="NCBI Taxonomy" id="85551"/>
    <lineage>
        <taxon>Eukaryota</taxon>
        <taxon>Metazoa</taxon>
        <taxon>Ecdysozoa</taxon>
        <taxon>Arthropoda</taxon>
        <taxon>Crustacea</taxon>
        <taxon>Multicrustacea</taxon>
        <taxon>Malacostraca</taxon>
        <taxon>Eumalacostraca</taxon>
        <taxon>Eucarida</taxon>
        <taxon>Decapoda</taxon>
        <taxon>Pleocyemata</taxon>
        <taxon>Brachyura</taxon>
        <taxon>Eubrachyura</taxon>
        <taxon>Portunoidea</taxon>
        <taxon>Portunidae</taxon>
        <taxon>Portuninae</taxon>
        <taxon>Scylla</taxon>
    </lineage>
</organism>
<keyword evidence="1" id="KW-0132">Cell division</keyword>
<evidence type="ECO:0000313" key="7">
    <source>
        <dbReference type="EMBL" id="JAI60495.1"/>
    </source>
</evidence>
<keyword evidence="2 4" id="KW-0195">Cyclin</keyword>
<dbReference type="Pfam" id="PF00134">
    <property type="entry name" value="Cyclin_N"/>
    <property type="match status" value="1"/>
</dbReference>
<comment type="similarity">
    <text evidence="4">Belongs to the cyclin family.</text>
</comment>
<evidence type="ECO:0000256" key="1">
    <source>
        <dbReference type="ARBA" id="ARBA00022618"/>
    </source>
</evidence>
<dbReference type="AlphaFoldDB" id="A0A0P4W3P4"/>
<evidence type="ECO:0000256" key="2">
    <source>
        <dbReference type="ARBA" id="ARBA00023127"/>
    </source>
</evidence>
<keyword evidence="3" id="KW-0131">Cell cycle</keyword>
<evidence type="ECO:0000259" key="5">
    <source>
        <dbReference type="SMART" id="SM00385"/>
    </source>
</evidence>
<dbReference type="GO" id="GO:0044772">
    <property type="term" value="P:mitotic cell cycle phase transition"/>
    <property type="evidence" value="ECO:0007669"/>
    <property type="project" value="InterPro"/>
</dbReference>
<dbReference type="InterPro" id="IPR039361">
    <property type="entry name" value="Cyclin"/>
</dbReference>
<protein>
    <submittedName>
        <fullName evidence="7">Uncharacterized protein</fullName>
    </submittedName>
</protein>
<dbReference type="InterPro" id="IPR036915">
    <property type="entry name" value="Cyclin-like_sf"/>
</dbReference>
<dbReference type="PIRSF" id="PIRSF001771">
    <property type="entry name" value="Cyclin_A_B_D_E"/>
    <property type="match status" value="1"/>
</dbReference>
<reference evidence="7" key="1">
    <citation type="submission" date="2015-09" db="EMBL/GenBank/DDBJ databases">
        <title>Scylla olivacea transcriptome.</title>
        <authorList>
            <person name="Ikhwanuddin M."/>
        </authorList>
    </citation>
    <scope>NUCLEOTIDE SEQUENCE</scope>
</reference>
<dbReference type="PANTHER" id="PTHR10177">
    <property type="entry name" value="CYCLINS"/>
    <property type="match status" value="1"/>
</dbReference>
<accession>A0A0P4W3P4</accession>
<dbReference type="InterPro" id="IPR004367">
    <property type="entry name" value="Cyclin_C-dom"/>
</dbReference>
<dbReference type="FunFam" id="1.10.472.10:FF:000001">
    <property type="entry name" value="G2/mitotic-specific cyclin"/>
    <property type="match status" value="1"/>
</dbReference>
<feature type="domain" description="Cyclin-like" evidence="5">
    <location>
        <begin position="273"/>
        <end position="354"/>
    </location>
</feature>
<sequence length="401" mass="45739">MALRARQQINMAEQNVGPRKVEAKVFQGPTLHRAALGEMSNRNLSRLGFKATKSLDMVKQEPVSGLGVKRYSGKENVQPSGVLEKVKKEVVKKEPVEDVVNSSKMEVDELAVAFSSQRLDVEDIDSQDASNPQLVSEYVCDIYDYLRSLENKSQVQYHYLEGQTVTHKMRLILVDWLVQVHHRFTLTQETLFLTVGILDRYLQKERNVPRNKIQLVGVTAMFIASKFEEMVCPDVGDFSYITDKAYTKREILKMEIDILKKLEFNISIPLPLHFLRRNSKAGMVDSRHHTLAKYLMELCLPEYTMCHFKASVIAAAALCLTLKLLDGGDWNDTLIYHSTYTEEQLIPVMCKMAAVVVKSHHNSKQQAVRQKYEATKFMKISKLPQLKSDIITKLAERSALS</sequence>
<dbReference type="CDD" id="cd20509">
    <property type="entry name" value="CYCLIN_CCNB1-like_rpt2"/>
    <property type="match status" value="1"/>
</dbReference>
<evidence type="ECO:0000256" key="3">
    <source>
        <dbReference type="ARBA" id="ARBA00023306"/>
    </source>
</evidence>